<dbReference type="SMART" id="SM00239">
    <property type="entry name" value="C2"/>
    <property type="match status" value="1"/>
</dbReference>
<dbReference type="InterPro" id="IPR037785">
    <property type="entry name" value="C2_C2CD5"/>
</dbReference>
<dbReference type="SUPFAM" id="SSF49562">
    <property type="entry name" value="C2 domain (Calcium/lipid-binding domain, CaLB)"/>
    <property type="match status" value="1"/>
</dbReference>
<dbReference type="InterPro" id="IPR057815">
    <property type="entry name" value="C2CD5_C"/>
</dbReference>
<dbReference type="PANTHER" id="PTHR37412">
    <property type="entry name" value="C2 DOMAIN-CONTAINING PROTEIN 5"/>
    <property type="match status" value="1"/>
</dbReference>
<feature type="region of interest" description="Disordered" evidence="1">
    <location>
        <begin position="741"/>
        <end position="760"/>
    </location>
</feature>
<dbReference type="GO" id="GO:0065002">
    <property type="term" value="P:intracellular protein transmembrane transport"/>
    <property type="evidence" value="ECO:0007669"/>
    <property type="project" value="TreeGrafter"/>
</dbReference>
<evidence type="ECO:0000259" key="2">
    <source>
        <dbReference type="PROSITE" id="PS50004"/>
    </source>
</evidence>
<evidence type="ECO:0000313" key="3">
    <source>
        <dbReference type="EMBL" id="CCC95015.1"/>
    </source>
</evidence>
<dbReference type="GO" id="GO:0090314">
    <property type="term" value="P:positive regulation of protein targeting to membrane"/>
    <property type="evidence" value="ECO:0007669"/>
    <property type="project" value="TreeGrafter"/>
</dbReference>
<dbReference type="PROSITE" id="PS50004">
    <property type="entry name" value="C2"/>
    <property type="match status" value="1"/>
</dbReference>
<dbReference type="GO" id="GO:0010828">
    <property type="term" value="P:positive regulation of D-glucose transmembrane transport"/>
    <property type="evidence" value="ECO:0007669"/>
    <property type="project" value="TreeGrafter"/>
</dbReference>
<dbReference type="GO" id="GO:0005509">
    <property type="term" value="F:calcium ion binding"/>
    <property type="evidence" value="ECO:0007669"/>
    <property type="project" value="TreeGrafter"/>
</dbReference>
<proteinExistence type="predicted"/>
<evidence type="ECO:0000256" key="1">
    <source>
        <dbReference type="SAM" id="MobiDB-lite"/>
    </source>
</evidence>
<dbReference type="Pfam" id="PF23128">
    <property type="entry name" value="YbjQ_4"/>
    <property type="match status" value="1"/>
</dbReference>
<dbReference type="PANTHER" id="PTHR37412:SF2">
    <property type="entry name" value="C2 DOMAIN-CONTAINING PROTEIN 5"/>
    <property type="match status" value="1"/>
</dbReference>
<dbReference type="InterPro" id="IPR038983">
    <property type="entry name" value="C2CD5"/>
</dbReference>
<dbReference type="GO" id="GO:0031340">
    <property type="term" value="P:positive regulation of vesicle fusion"/>
    <property type="evidence" value="ECO:0007669"/>
    <property type="project" value="TreeGrafter"/>
</dbReference>
<organism evidence="3">
    <name type="scientific">Trypanosoma congolense (strain IL3000)</name>
    <dbReference type="NCBI Taxonomy" id="1068625"/>
    <lineage>
        <taxon>Eukaryota</taxon>
        <taxon>Discoba</taxon>
        <taxon>Euglenozoa</taxon>
        <taxon>Kinetoplastea</taxon>
        <taxon>Metakinetoplastina</taxon>
        <taxon>Trypanosomatida</taxon>
        <taxon>Trypanosomatidae</taxon>
        <taxon>Trypanosoma</taxon>
        <taxon>Nannomonas</taxon>
    </lineage>
</organism>
<sequence length="1231" mass="135797">MATLKVTVHEARDLPVMDRTTGLADTYVVVKLNDIDYTTEIVHMTCNPVWNRVFRLDTPDLLVLQEDPLEVRVYDHDIFSRDDIVGHTFVDCNSMVLKSTPSISGWFPLFDTSTAGIRGEIRLTLRIKFYTAENPLAPRLPKRCVWQMQPQRDTKSTHNANTTCSPNPLPPSVYPCTLSDLEPLPATRGNHPSLTTEEEGILIFSVWRLDPSVYRVESMLSMVEELIVKADPEHSKLTNLRSTRSTNEARIIQLYKLSGKVRRQLARKVVEMHCNAVLGYVEEFDMESNGIIVRAYGTPCVLSVVTVVNPDKKGSLSSRHAGAVKANNQICDSPVTRDSTLPTPLQMPLSVAGSDLAPQNLAPVSPQIPSGEGIFTQYQQRAGVASVPHQTPNNHSAMIPAASAHENNSFGVTKLENTATDTQMPSAAAGTRTTVLILTVKDLPCGMIKHIGGHISAMSVKIVAKMKSRHLISQERDAWWRELREELKANALAFHCNAIMGYEETVLYHEDVAVLSLFGTAVMLDMTLHPLRSGPELLYQLFRKRFSSTRACSLLHAYARVARYRDTKGERDGQFLCNVCHSKLVPEVLLTSCAMPQELTYTGNPRLVQAVVTKEKSAVRGVGLALAVSQALPYIEYSLHKQLLFSLKVQKLNAVFGIRVSISISHNTVIGTLTGTGCCLAGLPVPSPPRVQVSDPALRNNDAVVQLKAIAEQRSRSRHGHSIGAATTSCPRSVESNVRGSFSSRELSEERGDDFNTSTNWCDTESPNSSCSFHEACGVTRPEKTSDYIVRIDDEEEAEMMLGMSEDLSFEDSLLVTVPYLPESTNVYCSQGRIVLNTRFTLPQSHNGVTSIGTVSQCFADAKRSYAQTVSRAALRRSDRSLLRNMCVTSYACDCFFEPNSGDMHIRMEGCLMTCTTAQLARLTELGERSIKECTRRMELHPRPASRSPSTLSTTSKVEGYCSTGAGAGNNTGKCFLHLEPKIFSMSNAPYTFPYVFRTDAPPAGQWWDEANTTSISAPSSVFEFYRDNTTRRTALERKLKSAFSVVTGFISGIIKPSQARANRRARAEAERRGAAGVSDKKRSDGYLLHQVTQRIPANLSSFETSDPVVVFTSQDFVAGQAIKRYVGRLSQHFIREAYEVDNSKDLGIFFQQTEIEIQCMVQAMVILMGGNALLKHRVTYHEVWDSDGSGCASLFATVTGDVVETCAVPLVQLVSEKDFGKGGESPCGDT</sequence>
<accession>G0V045</accession>
<dbReference type="Pfam" id="PF00168">
    <property type="entry name" value="C2"/>
    <property type="match status" value="1"/>
</dbReference>
<reference evidence="3" key="1">
    <citation type="journal article" date="2012" name="Proc. Natl. Acad. Sci. U.S.A.">
        <title>Antigenic diversity is generated by distinct evolutionary mechanisms in African trypanosome species.</title>
        <authorList>
            <person name="Jackson A.P."/>
            <person name="Berry A."/>
            <person name="Aslett M."/>
            <person name="Allison H.C."/>
            <person name="Burton P."/>
            <person name="Vavrova-Anderson J."/>
            <person name="Brown R."/>
            <person name="Browne H."/>
            <person name="Corton N."/>
            <person name="Hauser H."/>
            <person name="Gamble J."/>
            <person name="Gilderthorp R."/>
            <person name="Marcello L."/>
            <person name="McQuillan J."/>
            <person name="Otto T.D."/>
            <person name="Quail M.A."/>
            <person name="Sanders M.J."/>
            <person name="van Tonder A."/>
            <person name="Ginger M.L."/>
            <person name="Field M.C."/>
            <person name="Barry J.D."/>
            <person name="Hertz-Fowler C."/>
            <person name="Berriman M."/>
        </authorList>
    </citation>
    <scope>NUCLEOTIDE SEQUENCE</scope>
    <source>
        <strain evidence="3">IL3000</strain>
    </source>
</reference>
<dbReference type="VEuPathDB" id="TriTrypDB:TcIL3000.11.4200"/>
<dbReference type="GO" id="GO:0072659">
    <property type="term" value="P:protein localization to plasma membrane"/>
    <property type="evidence" value="ECO:0007669"/>
    <property type="project" value="TreeGrafter"/>
</dbReference>
<dbReference type="CDD" id="cd08688">
    <property type="entry name" value="C2_KIAA0528-like"/>
    <property type="match status" value="1"/>
</dbReference>
<dbReference type="EMBL" id="HE575324">
    <property type="protein sequence ID" value="CCC95015.1"/>
    <property type="molecule type" value="Genomic_DNA"/>
</dbReference>
<gene>
    <name evidence="3" type="ORF">TCIL3000_11_4200</name>
</gene>
<feature type="domain" description="C2" evidence="2">
    <location>
        <begin position="1"/>
        <end position="107"/>
    </location>
</feature>
<protein>
    <submittedName>
        <fullName evidence="3">Predicted C2 domain protein</fullName>
    </submittedName>
</protein>
<name>G0V045_TRYCI</name>
<dbReference type="InterPro" id="IPR000008">
    <property type="entry name" value="C2_dom"/>
</dbReference>
<dbReference type="GO" id="GO:0005886">
    <property type="term" value="C:plasma membrane"/>
    <property type="evidence" value="ECO:0007669"/>
    <property type="project" value="TreeGrafter"/>
</dbReference>
<dbReference type="Pfam" id="PF23025">
    <property type="entry name" value="YbjQ_2"/>
    <property type="match status" value="3"/>
</dbReference>
<dbReference type="InterPro" id="IPR056431">
    <property type="entry name" value="C2CD5_YbjQ-rel_dom"/>
</dbReference>
<dbReference type="Gene3D" id="2.60.40.150">
    <property type="entry name" value="C2 domain"/>
    <property type="match status" value="1"/>
</dbReference>
<dbReference type="InterPro" id="IPR035892">
    <property type="entry name" value="C2_domain_sf"/>
</dbReference>
<dbReference type="GO" id="GO:0005544">
    <property type="term" value="F:calcium-dependent phospholipid binding"/>
    <property type="evidence" value="ECO:0007669"/>
    <property type="project" value="InterPro"/>
</dbReference>
<dbReference type="AlphaFoldDB" id="G0V045"/>